<keyword evidence="6" id="KW-0630">Potassium</keyword>
<protein>
    <submittedName>
        <fullName evidence="11">POTASSIUM CHANNEL AKT1</fullName>
    </submittedName>
</protein>
<evidence type="ECO:0000256" key="9">
    <source>
        <dbReference type="ARBA" id="ARBA00023303"/>
    </source>
</evidence>
<evidence type="ECO:0000256" key="6">
    <source>
        <dbReference type="ARBA" id="ARBA00022958"/>
    </source>
</evidence>
<name>A0A9Q0VDG6_9ROSI</name>
<keyword evidence="5" id="KW-0406">Ion transport</keyword>
<evidence type="ECO:0000256" key="3">
    <source>
        <dbReference type="ARBA" id="ARBA00022692"/>
    </source>
</evidence>
<comment type="subcellular location">
    <subcellularLocation>
        <location evidence="1">Membrane</location>
        <topology evidence="1">Multi-pass membrane protein</topology>
    </subcellularLocation>
</comment>
<keyword evidence="5" id="KW-0851">Voltage-gated channel</keyword>
<feature type="domain" description="Ion transport" evidence="10">
    <location>
        <begin position="1"/>
        <end position="88"/>
    </location>
</feature>
<dbReference type="GO" id="GO:0005249">
    <property type="term" value="F:voltage-gated potassium channel activity"/>
    <property type="evidence" value="ECO:0007669"/>
    <property type="project" value="InterPro"/>
</dbReference>
<dbReference type="Proteomes" id="UP001151752">
    <property type="component" value="Chromosome 6"/>
</dbReference>
<evidence type="ECO:0000256" key="7">
    <source>
        <dbReference type="ARBA" id="ARBA00022989"/>
    </source>
</evidence>
<dbReference type="Gene3D" id="1.10.287.70">
    <property type="match status" value="1"/>
</dbReference>
<dbReference type="PANTHER" id="PTHR45743">
    <property type="entry name" value="POTASSIUM CHANNEL AKT1"/>
    <property type="match status" value="1"/>
</dbReference>
<keyword evidence="2" id="KW-0633">Potassium transport</keyword>
<reference evidence="11" key="1">
    <citation type="submission" date="2022-11" db="EMBL/GenBank/DDBJ databases">
        <authorList>
            <person name="Hyden B.L."/>
            <person name="Feng K."/>
            <person name="Yates T."/>
            <person name="Jawdy S."/>
            <person name="Smart L.B."/>
            <person name="Muchero W."/>
        </authorList>
    </citation>
    <scope>NUCLEOTIDE SEQUENCE</scope>
    <source>
        <tissue evidence="11">Shoot tip</tissue>
    </source>
</reference>
<accession>A0A9Q0VDG6</accession>
<evidence type="ECO:0000313" key="12">
    <source>
        <dbReference type="Proteomes" id="UP001151752"/>
    </source>
</evidence>
<evidence type="ECO:0000313" key="11">
    <source>
        <dbReference type="EMBL" id="KAJ6746392.1"/>
    </source>
</evidence>
<evidence type="ECO:0000256" key="4">
    <source>
        <dbReference type="ARBA" id="ARBA00022826"/>
    </source>
</evidence>
<sequence>MDIVLTFFLAYFDKTSYILVDDRKKIAWKYATSWLALDIISTIPTELARKISPVPFQSYGFFNMLRLWRLRRVSALFSRLEKDRNYNYF</sequence>
<dbReference type="GO" id="GO:0034702">
    <property type="term" value="C:monoatomic ion channel complex"/>
    <property type="evidence" value="ECO:0007669"/>
    <property type="project" value="UniProtKB-KW"/>
</dbReference>
<reference evidence="11" key="2">
    <citation type="journal article" date="2023" name="Int. J. Mol. Sci.">
        <title>De Novo Assembly and Annotation of 11 Diverse Shrub Willow (Salix) Genomes Reveals Novel Gene Organization in Sex-Linked Regions.</title>
        <authorList>
            <person name="Hyden B."/>
            <person name="Feng K."/>
            <person name="Yates T.B."/>
            <person name="Jawdy S."/>
            <person name="Cereghino C."/>
            <person name="Smart L.B."/>
            <person name="Muchero W."/>
        </authorList>
    </citation>
    <scope>NUCLEOTIDE SEQUENCE</scope>
    <source>
        <tissue evidence="11">Shoot tip</tissue>
    </source>
</reference>
<dbReference type="AlphaFoldDB" id="A0A9Q0VDG6"/>
<dbReference type="Pfam" id="PF00520">
    <property type="entry name" value="Ion_trans"/>
    <property type="match status" value="1"/>
</dbReference>
<keyword evidence="9 11" id="KW-0407">Ion channel</keyword>
<keyword evidence="8" id="KW-0472">Membrane</keyword>
<evidence type="ECO:0000256" key="1">
    <source>
        <dbReference type="ARBA" id="ARBA00004141"/>
    </source>
</evidence>
<proteinExistence type="predicted"/>
<comment type="caution">
    <text evidence="11">The sequence shown here is derived from an EMBL/GenBank/DDBJ whole genome shotgun (WGS) entry which is preliminary data.</text>
</comment>
<evidence type="ECO:0000259" key="10">
    <source>
        <dbReference type="Pfam" id="PF00520"/>
    </source>
</evidence>
<evidence type="ECO:0000256" key="2">
    <source>
        <dbReference type="ARBA" id="ARBA00022538"/>
    </source>
</evidence>
<evidence type="ECO:0000256" key="8">
    <source>
        <dbReference type="ARBA" id="ARBA00023136"/>
    </source>
</evidence>
<dbReference type="InterPro" id="IPR045319">
    <property type="entry name" value="KAT/AKT"/>
</dbReference>
<keyword evidence="12" id="KW-1185">Reference proteome</keyword>
<dbReference type="EMBL" id="JAPFFM010000009">
    <property type="protein sequence ID" value="KAJ6746392.1"/>
    <property type="molecule type" value="Genomic_DNA"/>
</dbReference>
<keyword evidence="7" id="KW-1133">Transmembrane helix</keyword>
<gene>
    <name evidence="11" type="ORF">OIU74_028964</name>
</gene>
<dbReference type="InterPro" id="IPR005821">
    <property type="entry name" value="Ion_trans_dom"/>
</dbReference>
<organism evidence="11 12">
    <name type="scientific">Salix koriyanagi</name>
    <dbReference type="NCBI Taxonomy" id="2511006"/>
    <lineage>
        <taxon>Eukaryota</taxon>
        <taxon>Viridiplantae</taxon>
        <taxon>Streptophyta</taxon>
        <taxon>Embryophyta</taxon>
        <taxon>Tracheophyta</taxon>
        <taxon>Spermatophyta</taxon>
        <taxon>Magnoliopsida</taxon>
        <taxon>eudicotyledons</taxon>
        <taxon>Gunneridae</taxon>
        <taxon>Pentapetalae</taxon>
        <taxon>rosids</taxon>
        <taxon>fabids</taxon>
        <taxon>Malpighiales</taxon>
        <taxon>Salicaceae</taxon>
        <taxon>Saliceae</taxon>
        <taxon>Salix</taxon>
    </lineage>
</organism>
<evidence type="ECO:0000256" key="5">
    <source>
        <dbReference type="ARBA" id="ARBA00022882"/>
    </source>
</evidence>
<dbReference type="SUPFAM" id="SSF81324">
    <property type="entry name" value="Voltage-gated potassium channels"/>
    <property type="match status" value="1"/>
</dbReference>
<keyword evidence="4" id="KW-0631">Potassium channel</keyword>
<keyword evidence="5" id="KW-0813">Transport</keyword>
<dbReference type="PANTHER" id="PTHR45743:SF2">
    <property type="entry name" value="POTASSIUM CHANNEL AKT1"/>
    <property type="match status" value="1"/>
</dbReference>
<keyword evidence="3" id="KW-0812">Transmembrane</keyword>